<evidence type="ECO:0000313" key="2">
    <source>
        <dbReference type="EMBL" id="GIJ63771.1"/>
    </source>
</evidence>
<dbReference type="RefSeq" id="WP_204011006.1">
    <property type="nucleotide sequence ID" value="NZ_BOPG01000102.1"/>
</dbReference>
<reference evidence="2" key="1">
    <citation type="submission" date="2021-01" db="EMBL/GenBank/DDBJ databases">
        <title>Whole genome shotgun sequence of Virgisporangium aurantiacum NBRC 16421.</title>
        <authorList>
            <person name="Komaki H."/>
            <person name="Tamura T."/>
        </authorList>
    </citation>
    <scope>NUCLEOTIDE SEQUENCE</scope>
    <source>
        <strain evidence="2">NBRC 16421</strain>
    </source>
</reference>
<protein>
    <submittedName>
        <fullName evidence="2">Uncharacterized protein</fullName>
    </submittedName>
</protein>
<comment type="caution">
    <text evidence="2">The sequence shown here is derived from an EMBL/GenBank/DDBJ whole genome shotgun (WGS) entry which is preliminary data.</text>
</comment>
<evidence type="ECO:0000313" key="3">
    <source>
        <dbReference type="Proteomes" id="UP000612585"/>
    </source>
</evidence>
<feature type="transmembrane region" description="Helical" evidence="1">
    <location>
        <begin position="74"/>
        <end position="99"/>
    </location>
</feature>
<gene>
    <name evidence="2" type="ORF">Vau01_112870</name>
</gene>
<feature type="transmembrane region" description="Helical" evidence="1">
    <location>
        <begin position="132"/>
        <end position="155"/>
    </location>
</feature>
<dbReference type="Proteomes" id="UP000612585">
    <property type="component" value="Unassembled WGS sequence"/>
</dbReference>
<keyword evidence="1" id="KW-0812">Transmembrane</keyword>
<organism evidence="2 3">
    <name type="scientific">Virgisporangium aurantiacum</name>
    <dbReference type="NCBI Taxonomy" id="175570"/>
    <lineage>
        <taxon>Bacteria</taxon>
        <taxon>Bacillati</taxon>
        <taxon>Actinomycetota</taxon>
        <taxon>Actinomycetes</taxon>
        <taxon>Micromonosporales</taxon>
        <taxon>Micromonosporaceae</taxon>
        <taxon>Virgisporangium</taxon>
    </lineage>
</organism>
<evidence type="ECO:0000256" key="1">
    <source>
        <dbReference type="SAM" id="Phobius"/>
    </source>
</evidence>
<name>A0A8J3ZLN1_9ACTN</name>
<keyword evidence="1" id="KW-0472">Membrane</keyword>
<accession>A0A8J3ZLN1</accession>
<dbReference type="AlphaFoldDB" id="A0A8J3ZLN1"/>
<keyword evidence="3" id="KW-1185">Reference proteome</keyword>
<sequence length="164" mass="17360">MVAVALRIARSFRESFGGDSLVPHSDGQSTWDGDMSNPLHDAAGNVVGWTAETATDAATQFVPVPGEGCSPGCLVALLASPVVILFCGAGAIACAYDSFVGWITNLRTNNREGLTYEEAQAENKVSEHLLQVWGAVTFAVLVVLVILAVVGVVVYQSRRGKRRP</sequence>
<dbReference type="EMBL" id="BOPG01000102">
    <property type="protein sequence ID" value="GIJ63771.1"/>
    <property type="molecule type" value="Genomic_DNA"/>
</dbReference>
<keyword evidence="1" id="KW-1133">Transmembrane helix</keyword>
<proteinExistence type="predicted"/>